<dbReference type="Proteomes" id="UP001254608">
    <property type="component" value="Unassembled WGS sequence"/>
</dbReference>
<keyword evidence="1" id="KW-0460">Magnesium</keyword>
<proteinExistence type="predicted"/>
<keyword evidence="4" id="KW-1185">Reference proteome</keyword>
<reference evidence="3 4" key="1">
    <citation type="submission" date="2023-09" db="EMBL/GenBank/DDBJ databases">
        <authorList>
            <person name="Rey-Velasco X."/>
        </authorList>
    </citation>
    <scope>NUCLEOTIDE SEQUENCE [LARGE SCALE GENOMIC DNA]</scope>
    <source>
        <strain evidence="3 4">W345</strain>
    </source>
</reference>
<dbReference type="InterPro" id="IPR029044">
    <property type="entry name" value="Nucleotide-diphossugar_trans"/>
</dbReference>
<dbReference type="Pfam" id="PF12804">
    <property type="entry name" value="NTP_transf_3"/>
    <property type="match status" value="1"/>
</dbReference>
<dbReference type="PANTHER" id="PTHR43777">
    <property type="entry name" value="MOLYBDENUM COFACTOR CYTIDYLYLTRANSFERASE"/>
    <property type="match status" value="1"/>
</dbReference>
<comment type="caution">
    <text evidence="3">The sequence shown here is derived from an EMBL/GenBank/DDBJ whole genome shotgun (WGS) entry which is preliminary data.</text>
</comment>
<protein>
    <submittedName>
        <fullName evidence="3">Nucleotidyltransferase family protein</fullName>
    </submittedName>
</protein>
<dbReference type="RefSeq" id="WP_311365489.1">
    <property type="nucleotide sequence ID" value="NZ_JAVRIC010000017.1"/>
</dbReference>
<dbReference type="PANTHER" id="PTHR43777:SF1">
    <property type="entry name" value="MOLYBDENUM COFACTOR CYTIDYLYLTRANSFERASE"/>
    <property type="match status" value="1"/>
</dbReference>
<dbReference type="EMBL" id="JAVRIC010000017">
    <property type="protein sequence ID" value="MDT0498097.1"/>
    <property type="molecule type" value="Genomic_DNA"/>
</dbReference>
<dbReference type="SUPFAM" id="SSF53448">
    <property type="entry name" value="Nucleotide-diphospho-sugar transferases"/>
    <property type="match status" value="1"/>
</dbReference>
<evidence type="ECO:0000256" key="1">
    <source>
        <dbReference type="ARBA" id="ARBA00022842"/>
    </source>
</evidence>
<evidence type="ECO:0000259" key="2">
    <source>
        <dbReference type="Pfam" id="PF12804"/>
    </source>
</evidence>
<dbReference type="Gene3D" id="3.90.550.10">
    <property type="entry name" value="Spore Coat Polysaccharide Biosynthesis Protein SpsA, Chain A"/>
    <property type="match status" value="1"/>
</dbReference>
<dbReference type="CDD" id="cd04182">
    <property type="entry name" value="GT_2_like_f"/>
    <property type="match status" value="1"/>
</dbReference>
<evidence type="ECO:0000313" key="4">
    <source>
        <dbReference type="Proteomes" id="UP001254608"/>
    </source>
</evidence>
<feature type="domain" description="MobA-like NTP transferase" evidence="2">
    <location>
        <begin position="7"/>
        <end position="170"/>
    </location>
</feature>
<gene>
    <name evidence="3" type="ORF">RM530_12085</name>
</gene>
<accession>A0ABU2WJR5</accession>
<evidence type="ECO:0000313" key="3">
    <source>
        <dbReference type="EMBL" id="MDT0498097.1"/>
    </source>
</evidence>
<organism evidence="3 4">
    <name type="scientific">Banduia mediterranea</name>
    <dbReference type="NCBI Taxonomy" id="3075609"/>
    <lineage>
        <taxon>Bacteria</taxon>
        <taxon>Pseudomonadati</taxon>
        <taxon>Pseudomonadota</taxon>
        <taxon>Gammaproteobacteria</taxon>
        <taxon>Nevskiales</taxon>
        <taxon>Algiphilaceae</taxon>
        <taxon>Banduia</taxon>
    </lineage>
</organism>
<name>A0ABU2WJR5_9GAMM</name>
<sequence>MPERFAVVVLAAGRSRRFGPRNKLLQPHRGRPLVGAPVAAALRSQGSPVIVVTGHQQRALRRAMLPWRVRLRLVFNRRHASGMASSLQRGLAAVPADRDGAVIVLADMPALRAHDIDRLIFSWQTGDSAVVPVSGGRRANPVLLHRRLFAPLAALRGDRGARGLLERLDSVREIAAPDDLLRDIDTPRDWRSR</sequence>
<dbReference type="InterPro" id="IPR025877">
    <property type="entry name" value="MobA-like_NTP_Trfase"/>
</dbReference>